<accession>A0A103XEA6</accession>
<dbReference type="Gene3D" id="1.10.340.30">
    <property type="entry name" value="Hypothetical protein, domain 2"/>
    <property type="match status" value="1"/>
</dbReference>
<dbReference type="AlphaFoldDB" id="A0A103XEA6"/>
<protein>
    <submittedName>
        <fullName evidence="1">DNA glycosylase</fullName>
    </submittedName>
</protein>
<evidence type="ECO:0000313" key="1">
    <source>
        <dbReference type="EMBL" id="KVH89123.1"/>
    </source>
</evidence>
<dbReference type="GO" id="GO:0006281">
    <property type="term" value="P:DNA repair"/>
    <property type="evidence" value="ECO:0007669"/>
    <property type="project" value="InterPro"/>
</dbReference>
<dbReference type="Proteomes" id="UP000243975">
    <property type="component" value="Unassembled WGS sequence"/>
</dbReference>
<keyword evidence="2" id="KW-1185">Reference proteome</keyword>
<gene>
    <name evidence="1" type="ORF">Ccrd_008872</name>
</gene>
<proteinExistence type="predicted"/>
<dbReference type="InterPro" id="IPR023170">
    <property type="entry name" value="HhH_base_excis_C"/>
</dbReference>
<dbReference type="GO" id="GO:0003824">
    <property type="term" value="F:catalytic activity"/>
    <property type="evidence" value="ECO:0007669"/>
    <property type="project" value="InterPro"/>
</dbReference>
<dbReference type="PANTHER" id="PTHR47203">
    <property type="match status" value="1"/>
</dbReference>
<organism evidence="1 2">
    <name type="scientific">Cynara cardunculus var. scolymus</name>
    <name type="common">Globe artichoke</name>
    <name type="synonym">Cynara scolymus</name>
    <dbReference type="NCBI Taxonomy" id="59895"/>
    <lineage>
        <taxon>Eukaryota</taxon>
        <taxon>Viridiplantae</taxon>
        <taxon>Streptophyta</taxon>
        <taxon>Embryophyta</taxon>
        <taxon>Tracheophyta</taxon>
        <taxon>Spermatophyta</taxon>
        <taxon>Magnoliopsida</taxon>
        <taxon>eudicotyledons</taxon>
        <taxon>Gunneridae</taxon>
        <taxon>Pentapetalae</taxon>
        <taxon>asterids</taxon>
        <taxon>campanulids</taxon>
        <taxon>Asterales</taxon>
        <taxon>Asteraceae</taxon>
        <taxon>Carduoideae</taxon>
        <taxon>Cardueae</taxon>
        <taxon>Carduinae</taxon>
        <taxon>Cynara</taxon>
    </lineage>
</organism>
<name>A0A103XEA6_CYNCS</name>
<sequence length="89" mass="10333">MLSCLFEKRGELCLEYLRDLSVDEIKMELSRFKGIGPKTVACVLMFNLQQDDFPIDTHIAKAIGWVPIEANTKRTYLHLTTRIPNFEKM</sequence>
<comment type="caution">
    <text evidence="1">The sequence shown here is derived from an EMBL/GenBank/DDBJ whole genome shotgun (WGS) entry which is preliminary data.</text>
</comment>
<dbReference type="InterPro" id="IPR011257">
    <property type="entry name" value="DNA_glycosylase"/>
</dbReference>
<reference evidence="1 2" key="1">
    <citation type="journal article" date="2016" name="Sci. Rep.">
        <title>The genome sequence of the outbreeding globe artichoke constructed de novo incorporating a phase-aware low-pass sequencing strategy of F1 progeny.</title>
        <authorList>
            <person name="Scaglione D."/>
            <person name="Reyes-Chin-Wo S."/>
            <person name="Acquadro A."/>
            <person name="Froenicke L."/>
            <person name="Portis E."/>
            <person name="Beitel C."/>
            <person name="Tirone M."/>
            <person name="Mauro R."/>
            <person name="Lo Monaco A."/>
            <person name="Mauromicale G."/>
            <person name="Faccioli P."/>
            <person name="Cattivelli L."/>
            <person name="Rieseberg L."/>
            <person name="Michelmore R."/>
            <person name="Lanteri S."/>
        </authorList>
    </citation>
    <scope>NUCLEOTIDE SEQUENCE [LARGE SCALE GENOMIC DNA]</scope>
    <source>
        <strain evidence="1">2C</strain>
    </source>
</reference>
<dbReference type="EMBL" id="LEKV01005309">
    <property type="protein sequence ID" value="KVH89123.1"/>
    <property type="molecule type" value="Genomic_DNA"/>
</dbReference>
<evidence type="ECO:0000313" key="2">
    <source>
        <dbReference type="Proteomes" id="UP000243975"/>
    </source>
</evidence>
<dbReference type="Gramene" id="KVH89123">
    <property type="protein sequence ID" value="KVH89123"/>
    <property type="gene ID" value="Ccrd_008872"/>
</dbReference>
<dbReference type="Gene3D" id="1.10.1670.10">
    <property type="entry name" value="Helix-hairpin-Helix base-excision DNA repair enzymes (C-terminal)"/>
    <property type="match status" value="1"/>
</dbReference>
<dbReference type="SUPFAM" id="SSF48150">
    <property type="entry name" value="DNA-glycosylase"/>
    <property type="match status" value="1"/>
</dbReference>
<dbReference type="PANTHER" id="PTHR47203:SF1">
    <property type="entry name" value="HYPOTHETICAL BASE EXCISION DNA REPAIR PROTEIN (EUROFUNG)"/>
    <property type="match status" value="1"/>
</dbReference>